<feature type="transmembrane region" description="Helical" evidence="8">
    <location>
        <begin position="232"/>
        <end position="251"/>
    </location>
</feature>
<evidence type="ECO:0000256" key="2">
    <source>
        <dbReference type="ARBA" id="ARBA00009142"/>
    </source>
</evidence>
<dbReference type="PANTHER" id="PTHR30269">
    <property type="entry name" value="TRANSMEMBRANE PROTEIN YFCA"/>
    <property type="match status" value="1"/>
</dbReference>
<comment type="subcellular location">
    <subcellularLocation>
        <location evidence="1 8">Cell membrane</location>
        <topology evidence="1 8">Multi-pass membrane protein</topology>
    </subcellularLocation>
</comment>
<reference evidence="9 10" key="1">
    <citation type="submission" date="2019-06" db="EMBL/GenBank/DDBJ databases">
        <title>Sequencing the genomes of 1000 actinobacteria strains.</title>
        <authorList>
            <person name="Klenk H.-P."/>
        </authorList>
    </citation>
    <scope>NUCLEOTIDE SEQUENCE [LARGE SCALE GENOMIC DNA]</scope>
    <source>
        <strain evidence="9 10">DSM 45671</strain>
    </source>
</reference>
<dbReference type="AlphaFoldDB" id="A0A561SY61"/>
<dbReference type="Pfam" id="PF01925">
    <property type="entry name" value="TauE"/>
    <property type="match status" value="1"/>
</dbReference>
<gene>
    <name evidence="9" type="ORF">FHX44_115707</name>
</gene>
<evidence type="ECO:0000256" key="7">
    <source>
        <dbReference type="ARBA" id="ARBA00023136"/>
    </source>
</evidence>
<feature type="transmembrane region" description="Helical" evidence="8">
    <location>
        <begin position="144"/>
        <end position="171"/>
    </location>
</feature>
<keyword evidence="3" id="KW-0813">Transport</keyword>
<evidence type="ECO:0000313" key="9">
    <source>
        <dbReference type="EMBL" id="TWF79773.1"/>
    </source>
</evidence>
<evidence type="ECO:0000256" key="4">
    <source>
        <dbReference type="ARBA" id="ARBA00022475"/>
    </source>
</evidence>
<name>A0A561SY61_9PSEU</name>
<accession>A0A561SY61</accession>
<evidence type="ECO:0000256" key="1">
    <source>
        <dbReference type="ARBA" id="ARBA00004651"/>
    </source>
</evidence>
<sequence>MIDASPGSLAFLLVAGLVAGAVNAAAGGGSLLVFPSLLAVGLPPLAANVTNSIAQWPGYLGIVTGARRDLKGQGRRAVLTSVVAAAGSAVGCALLLVLPSAVFDAVVPVLVLLASAVFALQPLIRRWTAPTPGAPDRLATLLPTVFLAAVYGGYFGGALGVILIATLSLFAHDTLVRLNALKGMLSLVVATVTVVYFAIGAPVDWLAVGTLAPTTLVGGYVGARVARRSPEAVLRAAVVLLGVTVGVYLLMTA</sequence>
<proteinExistence type="inferred from homology"/>
<dbReference type="InterPro" id="IPR052017">
    <property type="entry name" value="TSUP"/>
</dbReference>
<feature type="transmembrane region" description="Helical" evidence="8">
    <location>
        <begin position="77"/>
        <end position="98"/>
    </location>
</feature>
<keyword evidence="7 8" id="KW-0472">Membrane</keyword>
<keyword evidence="10" id="KW-1185">Reference proteome</keyword>
<dbReference type="OrthoDB" id="3782574at2"/>
<feature type="transmembrane region" description="Helical" evidence="8">
    <location>
        <begin position="205"/>
        <end position="223"/>
    </location>
</feature>
<evidence type="ECO:0000256" key="8">
    <source>
        <dbReference type="RuleBase" id="RU363041"/>
    </source>
</evidence>
<dbReference type="EMBL" id="VIWU01000001">
    <property type="protein sequence ID" value="TWF79773.1"/>
    <property type="molecule type" value="Genomic_DNA"/>
</dbReference>
<keyword evidence="4 8" id="KW-1003">Cell membrane</keyword>
<dbReference type="Proteomes" id="UP000321261">
    <property type="component" value="Unassembled WGS sequence"/>
</dbReference>
<dbReference type="InterPro" id="IPR002781">
    <property type="entry name" value="TM_pro_TauE-like"/>
</dbReference>
<feature type="transmembrane region" description="Helical" evidence="8">
    <location>
        <begin position="105"/>
        <end position="124"/>
    </location>
</feature>
<keyword evidence="6 8" id="KW-1133">Transmembrane helix</keyword>
<evidence type="ECO:0000256" key="3">
    <source>
        <dbReference type="ARBA" id="ARBA00022448"/>
    </source>
</evidence>
<evidence type="ECO:0000256" key="5">
    <source>
        <dbReference type="ARBA" id="ARBA00022692"/>
    </source>
</evidence>
<evidence type="ECO:0000313" key="10">
    <source>
        <dbReference type="Proteomes" id="UP000321261"/>
    </source>
</evidence>
<keyword evidence="5 8" id="KW-0812">Transmembrane</keyword>
<dbReference type="RefSeq" id="WP_147258570.1">
    <property type="nucleotide sequence ID" value="NZ_VIWU01000001.1"/>
</dbReference>
<feature type="transmembrane region" description="Helical" evidence="8">
    <location>
        <begin position="183"/>
        <end position="199"/>
    </location>
</feature>
<comment type="similarity">
    <text evidence="2 8">Belongs to the 4-toluene sulfonate uptake permease (TSUP) (TC 2.A.102) family.</text>
</comment>
<protein>
    <recommendedName>
        <fullName evidence="8">Probable membrane transporter protein</fullName>
    </recommendedName>
</protein>
<dbReference type="GO" id="GO:0005886">
    <property type="term" value="C:plasma membrane"/>
    <property type="evidence" value="ECO:0007669"/>
    <property type="project" value="UniProtKB-SubCell"/>
</dbReference>
<evidence type="ECO:0000256" key="6">
    <source>
        <dbReference type="ARBA" id="ARBA00022989"/>
    </source>
</evidence>
<organism evidence="9 10">
    <name type="scientific">Pseudonocardia hierapolitana</name>
    <dbReference type="NCBI Taxonomy" id="1128676"/>
    <lineage>
        <taxon>Bacteria</taxon>
        <taxon>Bacillati</taxon>
        <taxon>Actinomycetota</taxon>
        <taxon>Actinomycetes</taxon>
        <taxon>Pseudonocardiales</taxon>
        <taxon>Pseudonocardiaceae</taxon>
        <taxon>Pseudonocardia</taxon>
    </lineage>
</organism>
<comment type="caution">
    <text evidence="9">The sequence shown here is derived from an EMBL/GenBank/DDBJ whole genome shotgun (WGS) entry which is preliminary data.</text>
</comment>
<dbReference type="PANTHER" id="PTHR30269:SF0">
    <property type="entry name" value="MEMBRANE TRANSPORTER PROTEIN YFCA-RELATED"/>
    <property type="match status" value="1"/>
</dbReference>